<evidence type="ECO:0000313" key="2">
    <source>
        <dbReference type="Proteomes" id="UP001152531"/>
    </source>
</evidence>
<organism evidence="1 2">
    <name type="scientific">[Candida] jaroonii</name>
    <dbReference type="NCBI Taxonomy" id="467808"/>
    <lineage>
        <taxon>Eukaryota</taxon>
        <taxon>Fungi</taxon>
        <taxon>Dikarya</taxon>
        <taxon>Ascomycota</taxon>
        <taxon>Saccharomycotina</taxon>
        <taxon>Pichiomycetes</taxon>
        <taxon>Debaryomycetaceae</taxon>
        <taxon>Yamadazyma</taxon>
    </lineage>
</organism>
<sequence length="254" mass="30162">MSKFIKDASRIRHPERIISEVKAKQIDVTKTENKFVPSKYKSPSEYYKKYTKPRYHENTIPKDASEIKGIDSMAYKWFYKNKMQFTMPKIYKDPFIEVTLYPDYHFISGARKSNVAIASFNTAVPIQNDSEIEKGILQYKGQYKNNRFFQERRNPFDTAVGRSKFRKMFKQWLVDAIQDKPIDKFRGVYFVKVYKIPESEQDKQIVSEGLKKMKLPPKLQEISKRFKGKIDSKPYNTYNEWVLPLSQVKTPFKK</sequence>
<dbReference type="Proteomes" id="UP001152531">
    <property type="component" value="Unassembled WGS sequence"/>
</dbReference>
<keyword evidence="2" id="KW-1185">Reference proteome</keyword>
<proteinExistence type="predicted"/>
<protein>
    <submittedName>
        <fullName evidence="1">Uncharacterized protein</fullName>
    </submittedName>
</protein>
<name>A0ACA9Y8P4_9ASCO</name>
<dbReference type="EMBL" id="CALSDN010000005">
    <property type="protein sequence ID" value="CAH6721132.1"/>
    <property type="molecule type" value="Genomic_DNA"/>
</dbReference>
<gene>
    <name evidence="1" type="ORF">CLIB1444_05S04280</name>
</gene>
<reference evidence="1" key="1">
    <citation type="submission" date="2022-06" db="EMBL/GenBank/DDBJ databases">
        <authorList>
            <person name="Legras J.-L."/>
            <person name="Devillers H."/>
            <person name="Grondin C."/>
        </authorList>
    </citation>
    <scope>NUCLEOTIDE SEQUENCE</scope>
    <source>
        <strain evidence="1">CLIB 1444</strain>
    </source>
</reference>
<accession>A0ACA9Y8P4</accession>
<evidence type="ECO:0000313" key="1">
    <source>
        <dbReference type="EMBL" id="CAH6721132.1"/>
    </source>
</evidence>
<comment type="caution">
    <text evidence="1">The sequence shown here is derived from an EMBL/GenBank/DDBJ whole genome shotgun (WGS) entry which is preliminary data.</text>
</comment>